<comment type="caution">
    <text evidence="2">The sequence shown here is derived from an EMBL/GenBank/DDBJ whole genome shotgun (WGS) entry which is preliminary data.</text>
</comment>
<protein>
    <submittedName>
        <fullName evidence="2">Alpha/beta hydrolase</fullName>
    </submittedName>
</protein>
<dbReference type="GO" id="GO:0016787">
    <property type="term" value="F:hydrolase activity"/>
    <property type="evidence" value="ECO:0007669"/>
    <property type="project" value="UniProtKB-KW"/>
</dbReference>
<reference evidence="2" key="2">
    <citation type="submission" date="2021-09" db="EMBL/GenBank/DDBJ databases">
        <authorList>
            <person name="Gilroy R."/>
        </authorList>
    </citation>
    <scope>NUCLEOTIDE SEQUENCE</scope>
    <source>
        <strain evidence="2">ChiGjej6B6-11269</strain>
    </source>
</reference>
<dbReference type="SUPFAM" id="SSF53474">
    <property type="entry name" value="alpha/beta-Hydrolases"/>
    <property type="match status" value="1"/>
</dbReference>
<organism evidence="2 3">
    <name type="scientific">Slackia equolifaciens</name>
    <dbReference type="NCBI Taxonomy" id="498718"/>
    <lineage>
        <taxon>Bacteria</taxon>
        <taxon>Bacillati</taxon>
        <taxon>Actinomycetota</taxon>
        <taxon>Coriobacteriia</taxon>
        <taxon>Eggerthellales</taxon>
        <taxon>Eggerthellaceae</taxon>
        <taxon>Slackia</taxon>
    </lineage>
</organism>
<dbReference type="Gene3D" id="3.40.50.1820">
    <property type="entry name" value="alpha/beta hydrolase"/>
    <property type="match status" value="1"/>
</dbReference>
<evidence type="ECO:0000313" key="3">
    <source>
        <dbReference type="Proteomes" id="UP000786989"/>
    </source>
</evidence>
<dbReference type="InterPro" id="IPR022742">
    <property type="entry name" value="Hydrolase_4"/>
</dbReference>
<dbReference type="AlphaFoldDB" id="A0A9D2UVG2"/>
<dbReference type="InterPro" id="IPR029058">
    <property type="entry name" value="AB_hydrolase_fold"/>
</dbReference>
<name>A0A9D2UVG2_9ACTN</name>
<dbReference type="Pfam" id="PF12146">
    <property type="entry name" value="Hydrolase_4"/>
    <property type="match status" value="1"/>
</dbReference>
<gene>
    <name evidence="2" type="ORF">K8U77_01600</name>
</gene>
<evidence type="ECO:0000313" key="2">
    <source>
        <dbReference type="EMBL" id="HJF64798.1"/>
    </source>
</evidence>
<dbReference type="Proteomes" id="UP000786989">
    <property type="component" value="Unassembled WGS sequence"/>
</dbReference>
<dbReference type="PANTHER" id="PTHR11614">
    <property type="entry name" value="PHOSPHOLIPASE-RELATED"/>
    <property type="match status" value="1"/>
</dbReference>
<keyword evidence="2" id="KW-0378">Hydrolase</keyword>
<reference evidence="2" key="1">
    <citation type="journal article" date="2021" name="PeerJ">
        <title>Extensive microbial diversity within the chicken gut microbiome revealed by metagenomics and culture.</title>
        <authorList>
            <person name="Gilroy R."/>
            <person name="Ravi A."/>
            <person name="Getino M."/>
            <person name="Pursley I."/>
            <person name="Horton D.L."/>
            <person name="Alikhan N.F."/>
            <person name="Baker D."/>
            <person name="Gharbi K."/>
            <person name="Hall N."/>
            <person name="Watson M."/>
            <person name="Adriaenssens E.M."/>
            <person name="Foster-Nyarko E."/>
            <person name="Jarju S."/>
            <person name="Secka A."/>
            <person name="Antonio M."/>
            <person name="Oren A."/>
            <person name="Chaudhuri R.R."/>
            <person name="La Ragione R."/>
            <person name="Hildebrand F."/>
            <person name="Pallen M.J."/>
        </authorList>
    </citation>
    <scope>NUCLEOTIDE SEQUENCE</scope>
    <source>
        <strain evidence="2">ChiGjej6B6-11269</strain>
    </source>
</reference>
<dbReference type="EMBL" id="DYWI01000024">
    <property type="protein sequence ID" value="HJF64798.1"/>
    <property type="molecule type" value="Genomic_DNA"/>
</dbReference>
<dbReference type="InterPro" id="IPR051044">
    <property type="entry name" value="MAG_DAG_Lipase"/>
</dbReference>
<proteinExistence type="predicted"/>
<sequence>MKTTEIAFPSADGTSTAAALMWRPDVVADADANTNADVDADVRGVVQLVHGMAEHKGRYVPFAEFLVDQGFVVCAHDHVGHGRTAPSPKEYGHIPFHADSDDGASSSKQLNGADILIQDTHTLRCMMQRRFPDVPYVLFGHSMGSYVVRAYVTRHGEGLAAAILCGTGQTPQWLSRVGIAVTHLLGAMHGERYHSGLVDSLGVGAFSRQVPNAKTEYDWISPERAAVDEYTSDPSCGFMFTVGGYAALTGATLEAVSPKCAGRVPKNLPMLFISGAEDPVGGKGKGVVAAVEEYRSAGVRTVDMRLYKGMRHEIVNRPEGKQVREDVAAWLESQGI</sequence>
<accession>A0A9D2UVG2</accession>
<feature type="domain" description="Serine aminopeptidase S33" evidence="1">
    <location>
        <begin position="41"/>
        <end position="316"/>
    </location>
</feature>
<evidence type="ECO:0000259" key="1">
    <source>
        <dbReference type="Pfam" id="PF12146"/>
    </source>
</evidence>